<evidence type="ECO:0000259" key="5">
    <source>
        <dbReference type="PROSITE" id="PS50931"/>
    </source>
</evidence>
<dbReference type="GO" id="GO:0000976">
    <property type="term" value="F:transcription cis-regulatory region binding"/>
    <property type="evidence" value="ECO:0007669"/>
    <property type="project" value="TreeGrafter"/>
</dbReference>
<dbReference type="InterPro" id="IPR036390">
    <property type="entry name" value="WH_DNA-bd_sf"/>
</dbReference>
<dbReference type="InterPro" id="IPR005119">
    <property type="entry name" value="LysR_subst-bd"/>
</dbReference>
<name>A0A1I3DVH4_9PSED</name>
<keyword evidence="2" id="KW-0805">Transcription regulation</keyword>
<dbReference type="PROSITE" id="PS50931">
    <property type="entry name" value="HTH_LYSR"/>
    <property type="match status" value="1"/>
</dbReference>
<dbReference type="AlphaFoldDB" id="A0A1I3DVH4"/>
<dbReference type="Gene3D" id="3.40.190.290">
    <property type="match status" value="1"/>
</dbReference>
<dbReference type="InterPro" id="IPR017724">
    <property type="entry name" value="Tscrpt_reg_LysR"/>
</dbReference>
<evidence type="ECO:0000256" key="2">
    <source>
        <dbReference type="ARBA" id="ARBA00023015"/>
    </source>
</evidence>
<dbReference type="FunFam" id="1.10.10.10:FF:000001">
    <property type="entry name" value="LysR family transcriptional regulator"/>
    <property type="match status" value="1"/>
</dbReference>
<accession>A0A1I3DVH4</accession>
<keyword evidence="7" id="KW-1185">Reference proteome</keyword>
<evidence type="ECO:0000313" key="7">
    <source>
        <dbReference type="Proteomes" id="UP000243606"/>
    </source>
</evidence>
<feature type="domain" description="HTH lysR-type" evidence="5">
    <location>
        <begin position="7"/>
        <end position="60"/>
    </location>
</feature>
<dbReference type="PRINTS" id="PR00039">
    <property type="entry name" value="HTHLYSR"/>
</dbReference>
<protein>
    <submittedName>
        <fullName evidence="6">Transcriptional regulator, LysR family</fullName>
    </submittedName>
</protein>
<organism evidence="6 7">
    <name type="scientific">Pseudomonas guineae</name>
    <dbReference type="NCBI Taxonomy" id="425504"/>
    <lineage>
        <taxon>Bacteria</taxon>
        <taxon>Pseudomonadati</taxon>
        <taxon>Pseudomonadota</taxon>
        <taxon>Gammaproteobacteria</taxon>
        <taxon>Pseudomonadales</taxon>
        <taxon>Pseudomonadaceae</taxon>
        <taxon>Pseudomonas</taxon>
    </lineage>
</organism>
<dbReference type="SUPFAM" id="SSF46785">
    <property type="entry name" value="Winged helix' DNA-binding domain"/>
    <property type="match status" value="1"/>
</dbReference>
<dbReference type="GO" id="GO:0003700">
    <property type="term" value="F:DNA-binding transcription factor activity"/>
    <property type="evidence" value="ECO:0007669"/>
    <property type="project" value="InterPro"/>
</dbReference>
<dbReference type="CDD" id="cd05466">
    <property type="entry name" value="PBP2_LTTR_substrate"/>
    <property type="match status" value="1"/>
</dbReference>
<dbReference type="STRING" id="425504.SAMN05216206_0709"/>
<keyword evidence="3" id="KW-0238">DNA-binding</keyword>
<dbReference type="Proteomes" id="UP000243606">
    <property type="component" value="Unassembled WGS sequence"/>
</dbReference>
<gene>
    <name evidence="6" type="ORF">SAMN05216206_0709</name>
</gene>
<proteinExistence type="inferred from homology"/>
<dbReference type="EMBL" id="FOQL01000001">
    <property type="protein sequence ID" value="SFH90705.1"/>
    <property type="molecule type" value="Genomic_DNA"/>
</dbReference>
<evidence type="ECO:0000256" key="3">
    <source>
        <dbReference type="ARBA" id="ARBA00023125"/>
    </source>
</evidence>
<dbReference type="Pfam" id="PF00126">
    <property type="entry name" value="HTH_1"/>
    <property type="match status" value="1"/>
</dbReference>
<dbReference type="InterPro" id="IPR036388">
    <property type="entry name" value="WH-like_DNA-bd_sf"/>
</dbReference>
<dbReference type="SUPFAM" id="SSF53850">
    <property type="entry name" value="Periplasmic binding protein-like II"/>
    <property type="match status" value="1"/>
</dbReference>
<evidence type="ECO:0000256" key="4">
    <source>
        <dbReference type="ARBA" id="ARBA00023163"/>
    </source>
</evidence>
<dbReference type="PANTHER" id="PTHR30126:SF94">
    <property type="entry name" value="LYSR FAMILY TRANSCRIPTIONAL REGULATOR"/>
    <property type="match status" value="1"/>
</dbReference>
<dbReference type="Gene3D" id="1.10.10.10">
    <property type="entry name" value="Winged helix-like DNA-binding domain superfamily/Winged helix DNA-binding domain"/>
    <property type="match status" value="1"/>
</dbReference>
<evidence type="ECO:0000256" key="1">
    <source>
        <dbReference type="ARBA" id="ARBA00009437"/>
    </source>
</evidence>
<reference evidence="7" key="1">
    <citation type="submission" date="2016-10" db="EMBL/GenBank/DDBJ databases">
        <authorList>
            <person name="Varghese N."/>
            <person name="Submissions S."/>
        </authorList>
    </citation>
    <scope>NUCLEOTIDE SEQUENCE [LARGE SCALE GENOMIC DNA]</scope>
    <source>
        <strain evidence="7">LMG 24016</strain>
    </source>
</reference>
<dbReference type="PANTHER" id="PTHR30126">
    <property type="entry name" value="HTH-TYPE TRANSCRIPTIONAL REGULATOR"/>
    <property type="match status" value="1"/>
</dbReference>
<sequence>MAVSHAQLRAFHAVAQQGSFTRAAERLFLSQPAVSDQVRKLEEQFGVLLFNRTKRSVQLTDLGEQLLGITQRLYAVAAEAQELLSSSQALQTGSLTLAVDSPVHVLPFIARFNERYPGIRFSVVTGNTDEALARLFEFKADFAVLGRPIEDPSLLTQVLSTAPLVAFVGPGHPWSERESIVLADLDDTPLVLRERGSMTRQSIEDEMLRVGARLRPAIEVEGREAVFEMVAAGLGVGIVSAAEFGSSRSMRVLPIDDCQRYMTETLVCLRTQGARRIIETFMDMVRSSLTD</sequence>
<dbReference type="OrthoDB" id="9803735at2"/>
<keyword evidence="4" id="KW-0804">Transcription</keyword>
<dbReference type="NCBIfam" id="TIGR03339">
    <property type="entry name" value="phn_lysR"/>
    <property type="match status" value="1"/>
</dbReference>
<evidence type="ECO:0000313" key="6">
    <source>
        <dbReference type="EMBL" id="SFH90705.1"/>
    </source>
</evidence>
<dbReference type="Pfam" id="PF03466">
    <property type="entry name" value="LysR_substrate"/>
    <property type="match status" value="1"/>
</dbReference>
<dbReference type="InterPro" id="IPR000847">
    <property type="entry name" value="LysR_HTH_N"/>
</dbReference>
<dbReference type="RefSeq" id="WP_090239638.1">
    <property type="nucleotide sequence ID" value="NZ_CAXBNE010000061.1"/>
</dbReference>
<comment type="similarity">
    <text evidence="1">Belongs to the LysR transcriptional regulatory family.</text>
</comment>